<accession>A0AAP0FTZ3</accession>
<organism evidence="15 16">
    <name type="scientific">Platanthera zijinensis</name>
    <dbReference type="NCBI Taxonomy" id="2320716"/>
    <lineage>
        <taxon>Eukaryota</taxon>
        <taxon>Viridiplantae</taxon>
        <taxon>Streptophyta</taxon>
        <taxon>Embryophyta</taxon>
        <taxon>Tracheophyta</taxon>
        <taxon>Spermatophyta</taxon>
        <taxon>Magnoliopsida</taxon>
        <taxon>Liliopsida</taxon>
        <taxon>Asparagales</taxon>
        <taxon>Orchidaceae</taxon>
        <taxon>Orchidoideae</taxon>
        <taxon>Orchideae</taxon>
        <taxon>Orchidinae</taxon>
        <taxon>Platanthera</taxon>
    </lineage>
</organism>
<dbReference type="PROSITE" id="PS50011">
    <property type="entry name" value="PROTEIN_KINASE_DOM"/>
    <property type="match status" value="1"/>
</dbReference>
<dbReference type="AlphaFoldDB" id="A0AAP0FTZ3"/>
<evidence type="ECO:0000256" key="9">
    <source>
        <dbReference type="ARBA" id="ARBA00022777"/>
    </source>
</evidence>
<dbReference type="GO" id="GO:0005524">
    <property type="term" value="F:ATP binding"/>
    <property type="evidence" value="ECO:0007669"/>
    <property type="project" value="UniProtKB-KW"/>
</dbReference>
<keyword evidence="5" id="KW-0963">Cytoplasm</keyword>
<proteinExistence type="predicted"/>
<dbReference type="PANTHER" id="PTHR24419">
    <property type="entry name" value="INTERLEUKIN-1 RECEPTOR-ASSOCIATED KINASE"/>
    <property type="match status" value="1"/>
</dbReference>
<dbReference type="EMBL" id="JBBWWQ010000021">
    <property type="protein sequence ID" value="KAK8914329.1"/>
    <property type="molecule type" value="Genomic_DNA"/>
</dbReference>
<dbReference type="FunFam" id="3.30.200.20:FF:000605">
    <property type="entry name" value="Serine/threonine-protein kinase haspin-like protein"/>
    <property type="match status" value="1"/>
</dbReference>
<evidence type="ECO:0000256" key="1">
    <source>
        <dbReference type="ARBA" id="ARBA00004286"/>
    </source>
</evidence>
<feature type="domain" description="Protein kinase" evidence="14">
    <location>
        <begin position="330"/>
        <end position="643"/>
    </location>
</feature>
<keyword evidence="16" id="KW-1185">Reference proteome</keyword>
<dbReference type="GO" id="GO:0005694">
    <property type="term" value="C:chromosome"/>
    <property type="evidence" value="ECO:0007669"/>
    <property type="project" value="UniProtKB-SubCell"/>
</dbReference>
<keyword evidence="4" id="KW-0158">Chromosome</keyword>
<dbReference type="GO" id="GO:0005634">
    <property type="term" value="C:nucleus"/>
    <property type="evidence" value="ECO:0007669"/>
    <property type="project" value="TreeGrafter"/>
</dbReference>
<evidence type="ECO:0000256" key="11">
    <source>
        <dbReference type="ARBA" id="ARBA00047899"/>
    </source>
</evidence>
<dbReference type="Proteomes" id="UP001418222">
    <property type="component" value="Unassembled WGS sequence"/>
</dbReference>
<comment type="catalytic activity">
    <reaction evidence="11">
        <text>L-threonyl-[protein] + ATP = O-phospho-L-threonyl-[protein] + ADP + H(+)</text>
        <dbReference type="Rhea" id="RHEA:46608"/>
        <dbReference type="Rhea" id="RHEA-COMP:11060"/>
        <dbReference type="Rhea" id="RHEA-COMP:11605"/>
        <dbReference type="ChEBI" id="CHEBI:15378"/>
        <dbReference type="ChEBI" id="CHEBI:30013"/>
        <dbReference type="ChEBI" id="CHEBI:30616"/>
        <dbReference type="ChEBI" id="CHEBI:61977"/>
        <dbReference type="ChEBI" id="CHEBI:456216"/>
        <dbReference type="EC" id="2.7.11.1"/>
    </reaction>
</comment>
<keyword evidence="8" id="KW-0547">Nucleotide-binding</keyword>
<dbReference type="PANTHER" id="PTHR24419:SF18">
    <property type="entry name" value="SERINE_THREONINE-PROTEIN KINASE HASPIN"/>
    <property type="match status" value="1"/>
</dbReference>
<dbReference type="Gene3D" id="3.30.200.20">
    <property type="entry name" value="Phosphorylase Kinase, domain 1"/>
    <property type="match status" value="1"/>
</dbReference>
<evidence type="ECO:0000256" key="2">
    <source>
        <dbReference type="ARBA" id="ARBA00004496"/>
    </source>
</evidence>
<evidence type="ECO:0000256" key="7">
    <source>
        <dbReference type="ARBA" id="ARBA00022679"/>
    </source>
</evidence>
<dbReference type="SMART" id="SM01331">
    <property type="entry name" value="DUF3635"/>
    <property type="match status" value="1"/>
</dbReference>
<dbReference type="InterPro" id="IPR024604">
    <property type="entry name" value="GSG2_C"/>
</dbReference>
<comment type="subcellular location">
    <subcellularLocation>
        <location evidence="1">Chromosome</location>
    </subcellularLocation>
    <subcellularLocation>
        <location evidence="2">Cytoplasm</location>
    </subcellularLocation>
</comment>
<feature type="compositionally biased region" description="Basic residues" evidence="13">
    <location>
        <begin position="38"/>
        <end position="47"/>
    </location>
</feature>
<dbReference type="GO" id="GO:0005737">
    <property type="term" value="C:cytoplasm"/>
    <property type="evidence" value="ECO:0007669"/>
    <property type="project" value="UniProtKB-SubCell"/>
</dbReference>
<protein>
    <recommendedName>
        <fullName evidence="3">non-specific serine/threonine protein kinase</fullName>
        <ecNumber evidence="3">2.7.11.1</ecNumber>
    </recommendedName>
</protein>
<dbReference type="GO" id="GO:0035556">
    <property type="term" value="P:intracellular signal transduction"/>
    <property type="evidence" value="ECO:0007669"/>
    <property type="project" value="TreeGrafter"/>
</dbReference>
<dbReference type="Pfam" id="PF12330">
    <property type="entry name" value="Haspin_kinase"/>
    <property type="match status" value="1"/>
</dbReference>
<keyword evidence="10" id="KW-0067">ATP-binding</keyword>
<feature type="compositionally biased region" description="Basic and acidic residues" evidence="13">
    <location>
        <begin position="20"/>
        <end position="30"/>
    </location>
</feature>
<dbReference type="SMART" id="SM00220">
    <property type="entry name" value="S_TKc"/>
    <property type="match status" value="1"/>
</dbReference>
<evidence type="ECO:0000256" key="8">
    <source>
        <dbReference type="ARBA" id="ARBA00022741"/>
    </source>
</evidence>
<dbReference type="Gene3D" id="1.10.510.10">
    <property type="entry name" value="Transferase(Phosphotransferase) domain 1"/>
    <property type="match status" value="1"/>
</dbReference>
<evidence type="ECO:0000313" key="16">
    <source>
        <dbReference type="Proteomes" id="UP001418222"/>
    </source>
</evidence>
<comment type="catalytic activity">
    <reaction evidence="12">
        <text>L-seryl-[protein] + ATP = O-phospho-L-seryl-[protein] + ADP + H(+)</text>
        <dbReference type="Rhea" id="RHEA:17989"/>
        <dbReference type="Rhea" id="RHEA-COMP:9863"/>
        <dbReference type="Rhea" id="RHEA-COMP:11604"/>
        <dbReference type="ChEBI" id="CHEBI:15378"/>
        <dbReference type="ChEBI" id="CHEBI:29999"/>
        <dbReference type="ChEBI" id="CHEBI:30616"/>
        <dbReference type="ChEBI" id="CHEBI:83421"/>
        <dbReference type="ChEBI" id="CHEBI:456216"/>
        <dbReference type="EC" id="2.7.11.1"/>
    </reaction>
</comment>
<evidence type="ECO:0000256" key="4">
    <source>
        <dbReference type="ARBA" id="ARBA00022454"/>
    </source>
</evidence>
<gene>
    <name evidence="15" type="ORF">KSP39_PZI023878</name>
</gene>
<evidence type="ECO:0000313" key="15">
    <source>
        <dbReference type="EMBL" id="KAK8914329.1"/>
    </source>
</evidence>
<dbReference type="GO" id="GO:0000278">
    <property type="term" value="P:mitotic cell cycle"/>
    <property type="evidence" value="ECO:0007669"/>
    <property type="project" value="TreeGrafter"/>
</dbReference>
<dbReference type="GO" id="GO:0072354">
    <property type="term" value="F:histone H3T3 kinase activity"/>
    <property type="evidence" value="ECO:0007669"/>
    <property type="project" value="TreeGrafter"/>
</dbReference>
<dbReference type="FunFam" id="1.10.510.10:FF:000401">
    <property type="entry name" value="serine/threonine-protein kinase haspin"/>
    <property type="match status" value="1"/>
</dbReference>
<evidence type="ECO:0000256" key="10">
    <source>
        <dbReference type="ARBA" id="ARBA00022840"/>
    </source>
</evidence>
<dbReference type="InterPro" id="IPR000719">
    <property type="entry name" value="Prot_kinase_dom"/>
</dbReference>
<evidence type="ECO:0000256" key="6">
    <source>
        <dbReference type="ARBA" id="ARBA00022527"/>
    </source>
</evidence>
<dbReference type="EC" id="2.7.11.1" evidence="3"/>
<keyword evidence="7" id="KW-0808">Transferase</keyword>
<sequence>MEAATSDSVRPSGDEVADADEGRKPPDQTEAKSNGSNPRRRRNRGPLKRTSWNRSLSLRGRESIIFAGGQYLKAKPKQRGGWKKLYQKKVPEKLYDFSKEKAYFEEVDAFELLEESPTPNKFSWKIDKDYEFPEHDLAAILARWRRSKLFSKGCSGWPLSKIMETIPLPSGRTTSVGSFNCGIACSLSQIRETTAFELSEFNSNGSLKKPTDEPPHSEVASNFAFEERGIFSGNVSKNLIGDFSAGSVLSTFSALRIRDGVAASDKCEGAVLAESYEDEVGEFGGMKDIDDLSPWSCEGESLTAFEQLLMVCRQKAPMNLSEIFLKYCDSSSIKKLGEGTYGEAFRAGATACKIVPIDGDLLINGEIQKKSEEVLEEVLLSLTLNSLREQHDYSENLNSCSNFIETKEFRVCQGLYDKNLIRAWEEWDADNNSENDHPCVFPEDQLYIVYVLADGGKDLENFVLLNFNEARSLLVQVMAALAVAEVSCEFEHRDLHWGNILLRRNEDKLVHFTLEGKRMSVNAFGLTVSIIDFTLSRINTGEAVLFLNLSSDPELFKGPKGNIQFETYRRMKEVTGECWEESFPKTNVLWLMYLADILDKKKTYERTTKDERNLRSFKRRLNNYESAKDSLSDPFFTEFLADA</sequence>
<evidence type="ECO:0000259" key="14">
    <source>
        <dbReference type="PROSITE" id="PS50011"/>
    </source>
</evidence>
<dbReference type="SUPFAM" id="SSF56112">
    <property type="entry name" value="Protein kinase-like (PK-like)"/>
    <property type="match status" value="1"/>
</dbReference>
<evidence type="ECO:0000256" key="13">
    <source>
        <dbReference type="SAM" id="MobiDB-lite"/>
    </source>
</evidence>
<keyword evidence="6" id="KW-0723">Serine/threonine-protein kinase</keyword>
<name>A0AAP0FTZ3_9ASPA</name>
<dbReference type="InterPro" id="IPR011009">
    <property type="entry name" value="Kinase-like_dom_sf"/>
</dbReference>
<feature type="region of interest" description="Disordered" evidence="13">
    <location>
        <begin position="1"/>
        <end position="52"/>
    </location>
</feature>
<comment type="caution">
    <text evidence="15">The sequence shown here is derived from an EMBL/GenBank/DDBJ whole genome shotgun (WGS) entry which is preliminary data.</text>
</comment>
<evidence type="ECO:0000256" key="3">
    <source>
        <dbReference type="ARBA" id="ARBA00012513"/>
    </source>
</evidence>
<keyword evidence="9" id="KW-0418">Kinase</keyword>
<evidence type="ECO:0000256" key="12">
    <source>
        <dbReference type="ARBA" id="ARBA00048679"/>
    </source>
</evidence>
<evidence type="ECO:0000256" key="5">
    <source>
        <dbReference type="ARBA" id="ARBA00022490"/>
    </source>
</evidence>
<reference evidence="15 16" key="1">
    <citation type="journal article" date="2022" name="Nat. Plants">
        <title>Genomes of leafy and leafless Platanthera orchids illuminate the evolution of mycoheterotrophy.</title>
        <authorList>
            <person name="Li M.H."/>
            <person name="Liu K.W."/>
            <person name="Li Z."/>
            <person name="Lu H.C."/>
            <person name="Ye Q.L."/>
            <person name="Zhang D."/>
            <person name="Wang J.Y."/>
            <person name="Li Y.F."/>
            <person name="Zhong Z.M."/>
            <person name="Liu X."/>
            <person name="Yu X."/>
            <person name="Liu D.K."/>
            <person name="Tu X.D."/>
            <person name="Liu B."/>
            <person name="Hao Y."/>
            <person name="Liao X.Y."/>
            <person name="Jiang Y.T."/>
            <person name="Sun W.H."/>
            <person name="Chen J."/>
            <person name="Chen Y.Q."/>
            <person name="Ai Y."/>
            <person name="Zhai J.W."/>
            <person name="Wu S.S."/>
            <person name="Zhou Z."/>
            <person name="Hsiao Y.Y."/>
            <person name="Wu W.L."/>
            <person name="Chen Y.Y."/>
            <person name="Lin Y.F."/>
            <person name="Hsu J.L."/>
            <person name="Li C.Y."/>
            <person name="Wang Z.W."/>
            <person name="Zhao X."/>
            <person name="Zhong W.Y."/>
            <person name="Ma X.K."/>
            <person name="Ma L."/>
            <person name="Huang J."/>
            <person name="Chen G.Z."/>
            <person name="Huang M.Z."/>
            <person name="Huang L."/>
            <person name="Peng D.H."/>
            <person name="Luo Y.B."/>
            <person name="Zou S.Q."/>
            <person name="Chen S.P."/>
            <person name="Lan S."/>
            <person name="Tsai W.C."/>
            <person name="Van de Peer Y."/>
            <person name="Liu Z.J."/>
        </authorList>
    </citation>
    <scope>NUCLEOTIDE SEQUENCE [LARGE SCALE GENOMIC DNA]</scope>
    <source>
        <strain evidence="15">Lor287</strain>
    </source>
</reference>